<name>A0A8B7ZB52_ACAPL</name>
<dbReference type="OrthoDB" id="10486074at2759"/>
<dbReference type="AlphaFoldDB" id="A0A8B7ZB52"/>
<proteinExistence type="predicted"/>
<feature type="compositionally biased region" description="Acidic residues" evidence="1">
    <location>
        <begin position="112"/>
        <end position="123"/>
    </location>
</feature>
<feature type="signal peptide" evidence="2">
    <location>
        <begin position="1"/>
        <end position="24"/>
    </location>
</feature>
<reference evidence="4" key="1">
    <citation type="submission" date="2025-08" db="UniProtKB">
        <authorList>
            <consortium name="RefSeq"/>
        </authorList>
    </citation>
    <scope>IDENTIFICATION</scope>
</reference>
<evidence type="ECO:0000256" key="2">
    <source>
        <dbReference type="SAM" id="SignalP"/>
    </source>
</evidence>
<dbReference type="Proteomes" id="UP000694845">
    <property type="component" value="Unplaced"/>
</dbReference>
<keyword evidence="3" id="KW-1185">Reference proteome</keyword>
<dbReference type="KEGG" id="aplc:110985833"/>
<keyword evidence="2" id="KW-0732">Signal</keyword>
<protein>
    <submittedName>
        <fullName evidence="4">Uncharacterized protein LOC110985833</fullName>
    </submittedName>
</protein>
<feature type="compositionally biased region" description="Acidic residues" evidence="1">
    <location>
        <begin position="74"/>
        <end position="83"/>
    </location>
</feature>
<evidence type="ECO:0000313" key="3">
    <source>
        <dbReference type="Proteomes" id="UP000694845"/>
    </source>
</evidence>
<evidence type="ECO:0000256" key="1">
    <source>
        <dbReference type="SAM" id="MobiDB-lite"/>
    </source>
</evidence>
<organism evidence="3 4">
    <name type="scientific">Acanthaster planci</name>
    <name type="common">Crown-of-thorns starfish</name>
    <dbReference type="NCBI Taxonomy" id="133434"/>
    <lineage>
        <taxon>Eukaryota</taxon>
        <taxon>Metazoa</taxon>
        <taxon>Echinodermata</taxon>
        <taxon>Eleutherozoa</taxon>
        <taxon>Asterozoa</taxon>
        <taxon>Asteroidea</taxon>
        <taxon>Valvatacea</taxon>
        <taxon>Valvatida</taxon>
        <taxon>Acanthasteridae</taxon>
        <taxon>Acanthaster</taxon>
    </lineage>
</organism>
<dbReference type="RefSeq" id="XP_022102904.1">
    <property type="nucleotide sequence ID" value="XM_022247212.1"/>
</dbReference>
<sequence>MARFEVMLLLMSVLVAVTVLQCRADEENTADEDQVKQVLQEIYDEPDEDKRANRYRTLNRRPGNRRVIKSDPAMQEEEGEEANAEEKRGNRFRTVGGRPRNRMMRVTKSDPEVESGENLEANDEEKRGNRFRTVGGRPRNRMMRVTKSDPEAEGAQDALEANEEKRANMYRSSGRSRMRGGRY</sequence>
<feature type="chain" id="PRO_5034708326" evidence="2">
    <location>
        <begin position="25"/>
        <end position="183"/>
    </location>
</feature>
<feature type="region of interest" description="Disordered" evidence="1">
    <location>
        <begin position="59"/>
        <end position="183"/>
    </location>
</feature>
<accession>A0A8B7ZB52</accession>
<feature type="compositionally biased region" description="Basic residues" evidence="1">
    <location>
        <begin position="174"/>
        <end position="183"/>
    </location>
</feature>
<gene>
    <name evidence="4" type="primary">LOC110985833</name>
</gene>
<dbReference type="GeneID" id="110985833"/>
<evidence type="ECO:0000313" key="4">
    <source>
        <dbReference type="RefSeq" id="XP_022102904.1"/>
    </source>
</evidence>